<dbReference type="EMBL" id="WHVB01000001">
    <property type="protein sequence ID" value="KAF8487478.1"/>
    <property type="molecule type" value="Genomic_DNA"/>
</dbReference>
<dbReference type="Gene3D" id="1.25.40.20">
    <property type="entry name" value="Ankyrin repeat-containing domain"/>
    <property type="match status" value="2"/>
</dbReference>
<evidence type="ECO:0000313" key="5">
    <source>
        <dbReference type="Proteomes" id="UP000759537"/>
    </source>
</evidence>
<dbReference type="PANTHER" id="PTHR10039:SF16">
    <property type="entry name" value="GPI INOSITOL-DEACYLASE"/>
    <property type="match status" value="1"/>
</dbReference>
<evidence type="ECO:0000256" key="1">
    <source>
        <dbReference type="ARBA" id="ARBA00022737"/>
    </source>
</evidence>
<evidence type="ECO:0000256" key="2">
    <source>
        <dbReference type="PROSITE-ProRule" id="PRU00023"/>
    </source>
</evidence>
<dbReference type="AlphaFoldDB" id="A0A9P5TF00"/>
<reference evidence="4" key="2">
    <citation type="journal article" date="2020" name="Nat. Commun.">
        <title>Large-scale genome sequencing of mycorrhizal fungi provides insights into the early evolution of symbiotic traits.</title>
        <authorList>
            <person name="Miyauchi S."/>
            <person name="Kiss E."/>
            <person name="Kuo A."/>
            <person name="Drula E."/>
            <person name="Kohler A."/>
            <person name="Sanchez-Garcia M."/>
            <person name="Morin E."/>
            <person name="Andreopoulos B."/>
            <person name="Barry K.W."/>
            <person name="Bonito G."/>
            <person name="Buee M."/>
            <person name="Carver A."/>
            <person name="Chen C."/>
            <person name="Cichocki N."/>
            <person name="Clum A."/>
            <person name="Culley D."/>
            <person name="Crous P.W."/>
            <person name="Fauchery L."/>
            <person name="Girlanda M."/>
            <person name="Hayes R.D."/>
            <person name="Keri Z."/>
            <person name="LaButti K."/>
            <person name="Lipzen A."/>
            <person name="Lombard V."/>
            <person name="Magnuson J."/>
            <person name="Maillard F."/>
            <person name="Murat C."/>
            <person name="Nolan M."/>
            <person name="Ohm R.A."/>
            <person name="Pangilinan J."/>
            <person name="Pereira M.F."/>
            <person name="Perotto S."/>
            <person name="Peter M."/>
            <person name="Pfister S."/>
            <person name="Riley R."/>
            <person name="Sitrit Y."/>
            <person name="Stielow J.B."/>
            <person name="Szollosi G."/>
            <person name="Zifcakova L."/>
            <person name="Stursova M."/>
            <person name="Spatafora J.W."/>
            <person name="Tedersoo L."/>
            <person name="Vaario L.M."/>
            <person name="Yamada A."/>
            <person name="Yan M."/>
            <person name="Wang P."/>
            <person name="Xu J."/>
            <person name="Bruns T."/>
            <person name="Baldrian P."/>
            <person name="Vilgalys R."/>
            <person name="Dunand C."/>
            <person name="Henrissat B."/>
            <person name="Grigoriev I.V."/>
            <person name="Hibbett D."/>
            <person name="Nagy L.G."/>
            <person name="Martin F.M."/>
        </authorList>
    </citation>
    <scope>NUCLEOTIDE SEQUENCE</scope>
    <source>
        <strain evidence="4">Prilba</strain>
    </source>
</reference>
<dbReference type="Pfam" id="PF24883">
    <property type="entry name" value="NPHP3_N"/>
    <property type="match status" value="1"/>
</dbReference>
<gene>
    <name evidence="4" type="ORF">DFH94DRAFT_28424</name>
</gene>
<feature type="repeat" description="ANK" evidence="2">
    <location>
        <begin position="1068"/>
        <end position="1100"/>
    </location>
</feature>
<dbReference type="InterPro" id="IPR027417">
    <property type="entry name" value="P-loop_NTPase"/>
</dbReference>
<dbReference type="PROSITE" id="PS50837">
    <property type="entry name" value="NACHT"/>
    <property type="match status" value="1"/>
</dbReference>
<dbReference type="SMART" id="SM00248">
    <property type="entry name" value="ANK"/>
    <property type="match status" value="4"/>
</dbReference>
<dbReference type="OrthoDB" id="3269932at2759"/>
<dbReference type="InterPro" id="IPR002110">
    <property type="entry name" value="Ankyrin_rpt"/>
</dbReference>
<dbReference type="InterPro" id="IPR056884">
    <property type="entry name" value="NPHP3-like_N"/>
</dbReference>
<dbReference type="PROSITE" id="PS50297">
    <property type="entry name" value="ANK_REP_REGION"/>
    <property type="match status" value="2"/>
</dbReference>
<dbReference type="Gene3D" id="3.40.50.300">
    <property type="entry name" value="P-loop containing nucleotide triphosphate hydrolases"/>
    <property type="match status" value="1"/>
</dbReference>
<protein>
    <recommendedName>
        <fullName evidence="3">NACHT domain-containing protein</fullName>
    </recommendedName>
</protein>
<comment type="caution">
    <text evidence="4">The sequence shown here is derived from an EMBL/GenBank/DDBJ whole genome shotgun (WGS) entry which is preliminary data.</text>
</comment>
<dbReference type="Pfam" id="PF00023">
    <property type="entry name" value="Ank"/>
    <property type="match status" value="1"/>
</dbReference>
<dbReference type="Gene3D" id="1.20.5.1070">
    <property type="entry name" value="Head and neck region of the ectodomain of NDV fusion glycoprotein"/>
    <property type="match status" value="1"/>
</dbReference>
<dbReference type="Pfam" id="PF17109">
    <property type="entry name" value="Goodbye"/>
    <property type="match status" value="1"/>
</dbReference>
<dbReference type="SUPFAM" id="SSF48403">
    <property type="entry name" value="Ankyrin repeat"/>
    <property type="match status" value="1"/>
</dbReference>
<feature type="domain" description="NACHT" evidence="3">
    <location>
        <begin position="571"/>
        <end position="725"/>
    </location>
</feature>
<dbReference type="PANTHER" id="PTHR10039">
    <property type="entry name" value="AMELOGENIN"/>
    <property type="match status" value="1"/>
</dbReference>
<accession>A0A9P5TF00</accession>
<proteinExistence type="predicted"/>
<reference evidence="4" key="1">
    <citation type="submission" date="2019-10" db="EMBL/GenBank/DDBJ databases">
        <authorList>
            <consortium name="DOE Joint Genome Institute"/>
            <person name="Kuo A."/>
            <person name="Miyauchi S."/>
            <person name="Kiss E."/>
            <person name="Drula E."/>
            <person name="Kohler A."/>
            <person name="Sanchez-Garcia M."/>
            <person name="Andreopoulos B."/>
            <person name="Barry K.W."/>
            <person name="Bonito G."/>
            <person name="Buee M."/>
            <person name="Carver A."/>
            <person name="Chen C."/>
            <person name="Cichocki N."/>
            <person name="Clum A."/>
            <person name="Culley D."/>
            <person name="Crous P.W."/>
            <person name="Fauchery L."/>
            <person name="Girlanda M."/>
            <person name="Hayes R."/>
            <person name="Keri Z."/>
            <person name="LaButti K."/>
            <person name="Lipzen A."/>
            <person name="Lombard V."/>
            <person name="Magnuson J."/>
            <person name="Maillard F."/>
            <person name="Morin E."/>
            <person name="Murat C."/>
            <person name="Nolan M."/>
            <person name="Ohm R."/>
            <person name="Pangilinan J."/>
            <person name="Pereira M."/>
            <person name="Perotto S."/>
            <person name="Peter M."/>
            <person name="Riley R."/>
            <person name="Sitrit Y."/>
            <person name="Stielow B."/>
            <person name="Szollosi G."/>
            <person name="Zifcakova L."/>
            <person name="Stursova M."/>
            <person name="Spatafora J.W."/>
            <person name="Tedersoo L."/>
            <person name="Vaario L.-M."/>
            <person name="Yamada A."/>
            <person name="Yan M."/>
            <person name="Wang P."/>
            <person name="Xu J."/>
            <person name="Bruns T."/>
            <person name="Baldrian P."/>
            <person name="Vilgalys R."/>
            <person name="Henrissat B."/>
            <person name="Grigoriev I.V."/>
            <person name="Hibbett D."/>
            <person name="Nagy L.G."/>
            <person name="Martin F.M."/>
        </authorList>
    </citation>
    <scope>NUCLEOTIDE SEQUENCE</scope>
    <source>
        <strain evidence="4">Prilba</strain>
    </source>
</reference>
<keyword evidence="2" id="KW-0040">ANK repeat</keyword>
<dbReference type="Proteomes" id="UP000759537">
    <property type="component" value="Unassembled WGS sequence"/>
</dbReference>
<dbReference type="InterPro" id="IPR007111">
    <property type="entry name" value="NACHT_NTPase"/>
</dbReference>
<evidence type="ECO:0000313" key="4">
    <source>
        <dbReference type="EMBL" id="KAF8487478.1"/>
    </source>
</evidence>
<dbReference type="PRINTS" id="PR01415">
    <property type="entry name" value="ANKYRIN"/>
</dbReference>
<evidence type="ECO:0000259" key="3">
    <source>
        <dbReference type="PROSITE" id="PS50837"/>
    </source>
</evidence>
<feature type="repeat" description="ANK" evidence="2">
    <location>
        <begin position="1101"/>
        <end position="1133"/>
    </location>
</feature>
<keyword evidence="5" id="KW-1185">Reference proteome</keyword>
<keyword evidence="1" id="KW-0677">Repeat</keyword>
<dbReference type="Pfam" id="PF12796">
    <property type="entry name" value="Ank_2"/>
    <property type="match status" value="1"/>
</dbReference>
<dbReference type="InterPro" id="IPR036770">
    <property type="entry name" value="Ankyrin_rpt-contain_sf"/>
</dbReference>
<organism evidence="4 5">
    <name type="scientific">Russula ochroleuca</name>
    <dbReference type="NCBI Taxonomy" id="152965"/>
    <lineage>
        <taxon>Eukaryota</taxon>
        <taxon>Fungi</taxon>
        <taxon>Dikarya</taxon>
        <taxon>Basidiomycota</taxon>
        <taxon>Agaricomycotina</taxon>
        <taxon>Agaricomycetes</taxon>
        <taxon>Russulales</taxon>
        <taxon>Russulaceae</taxon>
        <taxon>Russula</taxon>
    </lineage>
</organism>
<dbReference type="PROSITE" id="PS50088">
    <property type="entry name" value="ANK_REPEAT"/>
    <property type="match status" value="2"/>
</dbReference>
<name>A0A9P5TF00_9AGAM</name>
<dbReference type="SUPFAM" id="SSF52540">
    <property type="entry name" value="P-loop containing nucleoside triphosphate hydrolases"/>
    <property type="match status" value="1"/>
</dbReference>
<dbReference type="InterPro" id="IPR031350">
    <property type="entry name" value="Goodbye_dom"/>
</dbReference>
<sequence length="1182" mass="132782">MDQVARSNDKCHLCFLCDTRSGCWHGIITCDRRLCWDRCSPSTKDVRASQDTLLDIFGRIEMFFQRLETYTGVPPTAEMMDIIIQIMVAVLSILGIAMKEIKQCRIKKYVKKLTGRTDMADALKRLDKLTEEEVRMAVAQNLEAAHIADERLQVENTVIAVDNRMAGVDNQVVGVDDRVPSVDDIVPRVDDDVASINNNVAGVDDQVKGISAGVANVDDGVEVVADKVAEVIDDGKETKQVVKQMANNADQAKQNPIPRVLPTHDTTDRSASSHLQALFKAALQDYEKQTGIELVKHPLAERLQNCDTVESVAAVLHEQTQAFCEFREKDKVLNPLMKAVSILCKLSSTASFGQGIGLHFSPVTAVHTGLAVLLSAVKGTIDSYDVLVDLLESIDHFLNRLDIYTKVPPTNAMNEILVKILVELLSTLALATKQIKEGKPKKLLKKLLGEKDIEAILQRIDRLTQDEARITAAQTLEVVHGLFQNMKKVMDDGEASVDHLRDTLKTMQQLASDLNKSKRDNLHKDIFKWLSPPDPWKNHHLACKSRHRRSAAWFVQGNTFSEWKASEAPSSILWVHGKPGAGKSVFCSTIIEEVDAMRKAGLASLGFFYFDFREDQKKDQRGLLSSLLVQLCRQFDSYCDILFEFYSKHDRGLRRPSDDALVECLKDLLKHPGQAPVYLIMDALDECPNTSAIPSPRAEVLNLLEVLVNSQFPNLRICVTSRPESDIKDVLDPLVFRSISLHDQSEQKRDIEEYIKSVINTHPKNRMWKAEHKQLVIDVLTKKADGMFRWVYCQVVYICGCIPARIQHALADLPDTLDETYQRTLREINKADWEFAHRLLQFVSVSSRPLRVEELAELLAFDFRTGPIPKFHEDWRLEDPVNAVLSTCSSLLSVVDGAYRSGKVIQFSHFSVKEYLTSARLAEASDIISRRYHVSMTPAHTLAAQACLGILLHLDNDVVTSDNLEEWPLAEYAAEHWVSHALLEGVSQKVEDGMKQLFDPRKPHLVVSLWVYNPRWRDRRPTRTKRPSPTVGTPLHYAAMLNLHFIVEFLIIECQQDVHSRDFADGNSLATPLDLASKLGNMEAAHMFIEHGADVTAQNKNGETPLHLASRTGQVGVVRMLIERGADVAAQNNYAESPLHLALTRSYWPLNEGQVEAARILIERGADVVAHRKIGEARSHAY</sequence>